<feature type="transmembrane region" description="Helical" evidence="3">
    <location>
        <begin position="27"/>
        <end position="46"/>
    </location>
</feature>
<proteinExistence type="predicted"/>
<accession>A0AAW2Z751</accession>
<keyword evidence="1" id="KW-0547">Nucleotide-binding</keyword>
<dbReference type="SMART" id="SM00175">
    <property type="entry name" value="RAB"/>
    <property type="match status" value="1"/>
</dbReference>
<dbReference type="InterPro" id="IPR005225">
    <property type="entry name" value="Small_GTP-bd"/>
</dbReference>
<evidence type="ECO:0000313" key="4">
    <source>
        <dbReference type="EMBL" id="KAL0485068.1"/>
    </source>
</evidence>
<dbReference type="InterPro" id="IPR001806">
    <property type="entry name" value="Small_GTPase"/>
</dbReference>
<organism evidence="4 5">
    <name type="scientific">Acrasis kona</name>
    <dbReference type="NCBI Taxonomy" id="1008807"/>
    <lineage>
        <taxon>Eukaryota</taxon>
        <taxon>Discoba</taxon>
        <taxon>Heterolobosea</taxon>
        <taxon>Tetramitia</taxon>
        <taxon>Eutetramitia</taxon>
        <taxon>Acrasidae</taxon>
        <taxon>Acrasis</taxon>
    </lineage>
</organism>
<dbReference type="GO" id="GO:0016020">
    <property type="term" value="C:membrane"/>
    <property type="evidence" value="ECO:0007669"/>
    <property type="project" value="InterPro"/>
</dbReference>
<dbReference type="SMART" id="SM00174">
    <property type="entry name" value="RHO"/>
    <property type="match status" value="1"/>
</dbReference>
<dbReference type="InterPro" id="IPR020849">
    <property type="entry name" value="Small_GTPase_Ras-type"/>
</dbReference>
<keyword evidence="2" id="KW-0342">GTP-binding</keyword>
<dbReference type="GO" id="GO:0003924">
    <property type="term" value="F:GTPase activity"/>
    <property type="evidence" value="ECO:0007669"/>
    <property type="project" value="InterPro"/>
</dbReference>
<dbReference type="Pfam" id="PF00071">
    <property type="entry name" value="Ras"/>
    <property type="match status" value="1"/>
</dbReference>
<dbReference type="CDD" id="cd00876">
    <property type="entry name" value="Ras"/>
    <property type="match status" value="1"/>
</dbReference>
<dbReference type="GO" id="GO:0005525">
    <property type="term" value="F:GTP binding"/>
    <property type="evidence" value="ECO:0007669"/>
    <property type="project" value="UniProtKB-KW"/>
</dbReference>
<gene>
    <name evidence="4" type="ORF">AKO1_011806</name>
</gene>
<evidence type="ECO:0000256" key="2">
    <source>
        <dbReference type="ARBA" id="ARBA00023134"/>
    </source>
</evidence>
<dbReference type="GO" id="GO:0007165">
    <property type="term" value="P:signal transduction"/>
    <property type="evidence" value="ECO:0007669"/>
    <property type="project" value="InterPro"/>
</dbReference>
<evidence type="ECO:0000256" key="3">
    <source>
        <dbReference type="SAM" id="Phobius"/>
    </source>
</evidence>
<keyword evidence="3" id="KW-0472">Membrane</keyword>
<keyword evidence="3" id="KW-0812">Transmembrane</keyword>
<dbReference type="Proteomes" id="UP001431209">
    <property type="component" value="Unassembled WGS sequence"/>
</dbReference>
<evidence type="ECO:0000256" key="1">
    <source>
        <dbReference type="ARBA" id="ARBA00022741"/>
    </source>
</evidence>
<sequence>MMVQKKSLPPVLNVLSSFWNSTRKVKVIILISFILIQAALYILLLHSNSNRRPILRTKKDDNYDVNNEIVDDSNVSLQCYIILGIVDNEDTKQALCYVKKASTLNNRIQYESFESGDIEEYKAQKLKYTSENVESIPFVLYKQGPCSSKDESSVKIVGNAENFLNQLSSDYNLSLQTLKNLFFNSVHVLIDLSVINPKVDTNQVHVPMSTKSKEFTVVIIGSGGVGKTSLTVQLTEGTFTEDYNPTIEDMYQKLLNVNNEKILLNLLDTAGQEMYSVIRDQHWRSGNGFIVVYDVTSKQSFDDVEKFVDLVKKNKEADEFPIVVCGNKCDLTSDRAVPEKVAKDWCIKNSCLFYETSAKKKINVEEAFVGLVKLIIEDASLAAEEDDVAVASSAKSPTAKKKGLFAKLFKKK</sequence>
<dbReference type="SMART" id="SM00176">
    <property type="entry name" value="RAN"/>
    <property type="match status" value="1"/>
</dbReference>
<dbReference type="PROSITE" id="PS51420">
    <property type="entry name" value="RHO"/>
    <property type="match status" value="1"/>
</dbReference>
<dbReference type="EMBL" id="JAOPGA020001102">
    <property type="protein sequence ID" value="KAL0485068.1"/>
    <property type="molecule type" value="Genomic_DNA"/>
</dbReference>
<dbReference type="PROSITE" id="PS51421">
    <property type="entry name" value="RAS"/>
    <property type="match status" value="1"/>
</dbReference>
<name>A0AAW2Z751_9EUKA</name>
<dbReference type="PRINTS" id="PR00449">
    <property type="entry name" value="RASTRNSFRMNG"/>
</dbReference>
<evidence type="ECO:0000313" key="5">
    <source>
        <dbReference type="Proteomes" id="UP001431209"/>
    </source>
</evidence>
<protein>
    <submittedName>
        <fullName evidence="4">Ras-like protein</fullName>
    </submittedName>
</protein>
<dbReference type="PANTHER" id="PTHR24070">
    <property type="entry name" value="RAS, DI-RAS, AND RHEB FAMILY MEMBERS OF SMALL GTPASE SUPERFAMILY"/>
    <property type="match status" value="1"/>
</dbReference>
<dbReference type="Gene3D" id="3.40.50.300">
    <property type="entry name" value="P-loop containing nucleotide triphosphate hydrolases"/>
    <property type="match status" value="1"/>
</dbReference>
<dbReference type="InterPro" id="IPR027417">
    <property type="entry name" value="P-loop_NTPase"/>
</dbReference>
<dbReference type="FunFam" id="3.40.50.300:FF:001423">
    <property type="entry name" value="Ras family GTPase"/>
    <property type="match status" value="1"/>
</dbReference>
<dbReference type="SMART" id="SM00173">
    <property type="entry name" value="RAS"/>
    <property type="match status" value="1"/>
</dbReference>
<dbReference type="PROSITE" id="PS51419">
    <property type="entry name" value="RAB"/>
    <property type="match status" value="1"/>
</dbReference>
<keyword evidence="3" id="KW-1133">Transmembrane helix</keyword>
<keyword evidence="5" id="KW-1185">Reference proteome</keyword>
<dbReference type="NCBIfam" id="TIGR00231">
    <property type="entry name" value="small_GTP"/>
    <property type="match status" value="1"/>
</dbReference>
<dbReference type="SUPFAM" id="SSF52540">
    <property type="entry name" value="P-loop containing nucleoside triphosphate hydrolases"/>
    <property type="match status" value="1"/>
</dbReference>
<reference evidence="4 5" key="1">
    <citation type="submission" date="2024-03" db="EMBL/GenBank/DDBJ databases">
        <title>The Acrasis kona genome and developmental transcriptomes reveal deep origins of eukaryotic multicellular pathways.</title>
        <authorList>
            <person name="Sheikh S."/>
            <person name="Fu C.-J."/>
            <person name="Brown M.W."/>
            <person name="Baldauf S.L."/>
        </authorList>
    </citation>
    <scope>NUCLEOTIDE SEQUENCE [LARGE SCALE GENOMIC DNA]</scope>
    <source>
        <strain evidence="4 5">ATCC MYA-3509</strain>
    </source>
</reference>
<comment type="caution">
    <text evidence="4">The sequence shown here is derived from an EMBL/GenBank/DDBJ whole genome shotgun (WGS) entry which is preliminary data.</text>
</comment>
<dbReference type="AlphaFoldDB" id="A0AAW2Z751"/>